<evidence type="ECO:0000313" key="2">
    <source>
        <dbReference type="EMBL" id="KAJ8440451.1"/>
    </source>
</evidence>
<gene>
    <name evidence="2" type="ORF">Cgig2_013610</name>
</gene>
<keyword evidence="3" id="KW-1185">Reference proteome</keyword>
<name>A0A9Q1KCP7_9CARY</name>
<reference evidence="2" key="1">
    <citation type="submission" date="2022-04" db="EMBL/GenBank/DDBJ databases">
        <title>Carnegiea gigantea Genome sequencing and assembly v2.</title>
        <authorList>
            <person name="Copetti D."/>
            <person name="Sanderson M.J."/>
            <person name="Burquez A."/>
            <person name="Wojciechowski M.F."/>
        </authorList>
    </citation>
    <scope>NUCLEOTIDE SEQUENCE</scope>
    <source>
        <strain evidence="2">SGP5-SGP5p</strain>
        <tissue evidence="2">Aerial part</tissue>
    </source>
</reference>
<comment type="caution">
    <text evidence="2">The sequence shown here is derived from an EMBL/GenBank/DDBJ whole genome shotgun (WGS) entry which is preliminary data.</text>
</comment>
<feature type="region of interest" description="Disordered" evidence="1">
    <location>
        <begin position="193"/>
        <end position="237"/>
    </location>
</feature>
<dbReference type="EMBL" id="JAKOGI010000189">
    <property type="protein sequence ID" value="KAJ8440451.1"/>
    <property type="molecule type" value="Genomic_DNA"/>
</dbReference>
<organism evidence="2 3">
    <name type="scientific">Carnegiea gigantea</name>
    <dbReference type="NCBI Taxonomy" id="171969"/>
    <lineage>
        <taxon>Eukaryota</taxon>
        <taxon>Viridiplantae</taxon>
        <taxon>Streptophyta</taxon>
        <taxon>Embryophyta</taxon>
        <taxon>Tracheophyta</taxon>
        <taxon>Spermatophyta</taxon>
        <taxon>Magnoliopsida</taxon>
        <taxon>eudicotyledons</taxon>
        <taxon>Gunneridae</taxon>
        <taxon>Pentapetalae</taxon>
        <taxon>Caryophyllales</taxon>
        <taxon>Cactineae</taxon>
        <taxon>Cactaceae</taxon>
        <taxon>Cactoideae</taxon>
        <taxon>Echinocereeae</taxon>
        <taxon>Carnegiea</taxon>
    </lineage>
</organism>
<proteinExistence type="predicted"/>
<evidence type="ECO:0000256" key="1">
    <source>
        <dbReference type="SAM" id="MobiDB-lite"/>
    </source>
</evidence>
<evidence type="ECO:0000313" key="3">
    <source>
        <dbReference type="Proteomes" id="UP001153076"/>
    </source>
</evidence>
<sequence length="447" mass="48546">MATKSGDVATHLEYCAPQCTKPNVVPSTAMEDVWKTPSDATVVSSGEGKCLRLTPDSGVRCVDKDDVVGHTGPADGATMAPASSAANVEYTSRDRGVVPKATIEPGIQSLDDGLTMAAESTTADGADADEASVDPPLAPSVHSGTNPKGSADVPPKCERTTTPDSDDVPYEGDGVRKSSNIVTRMKRRPRSWKPTAVYGTPYTDPTRPPGAWKKQKDITEGRTGADMPGTGSDPCEGRVGPGVLDVHLIAMEGRRAKCGGVQQAEVDEVGNDEVVVHVIFLFLFNIGYSLLHVMQVLTAYVTASLSAMELELLNNVRSWFKGLRPNSKQCNVVFTLWNTEEDLKECMPKLVPGSWLRGLINVVPKAGAGDRSGKYCIDNLTMDMFNELLHMRQHTYPKLCWMSVFLKHHTRVILHNKVCIAGIIWDSVKPAPQPDLCYVRYVQLLHM</sequence>
<protein>
    <submittedName>
        <fullName evidence="2">Uncharacterized protein</fullName>
    </submittedName>
</protein>
<accession>A0A9Q1KCP7</accession>
<dbReference type="AlphaFoldDB" id="A0A9Q1KCP7"/>
<dbReference type="Proteomes" id="UP001153076">
    <property type="component" value="Unassembled WGS sequence"/>
</dbReference>
<feature type="region of interest" description="Disordered" evidence="1">
    <location>
        <begin position="121"/>
        <end position="180"/>
    </location>
</feature>